<dbReference type="EMBL" id="NRRL01000015">
    <property type="protein sequence ID" value="MBK1667977.1"/>
    <property type="molecule type" value="Genomic_DNA"/>
</dbReference>
<feature type="signal peptide" evidence="2">
    <location>
        <begin position="1"/>
        <end position="29"/>
    </location>
</feature>
<dbReference type="InterPro" id="IPR010642">
    <property type="entry name" value="Invasion_prot_B"/>
</dbReference>
<name>A0ABS1DBZ6_9PROT</name>
<dbReference type="Gene3D" id="2.60.40.1880">
    <property type="entry name" value="Invasion associated locus B (IalB) protein"/>
    <property type="match status" value="1"/>
</dbReference>
<feature type="compositionally biased region" description="Gly residues" evidence="1">
    <location>
        <begin position="54"/>
        <end position="70"/>
    </location>
</feature>
<evidence type="ECO:0000256" key="2">
    <source>
        <dbReference type="SAM" id="SignalP"/>
    </source>
</evidence>
<proteinExistence type="predicted"/>
<evidence type="ECO:0000313" key="3">
    <source>
        <dbReference type="EMBL" id="MBK1667977.1"/>
    </source>
</evidence>
<organism evidence="3 4">
    <name type="scientific">Rhodovibrio sodomensis</name>
    <dbReference type="NCBI Taxonomy" id="1088"/>
    <lineage>
        <taxon>Bacteria</taxon>
        <taxon>Pseudomonadati</taxon>
        <taxon>Pseudomonadota</taxon>
        <taxon>Alphaproteobacteria</taxon>
        <taxon>Rhodospirillales</taxon>
        <taxon>Rhodovibrionaceae</taxon>
        <taxon>Rhodovibrio</taxon>
    </lineage>
</organism>
<evidence type="ECO:0008006" key="5">
    <source>
        <dbReference type="Google" id="ProtNLM"/>
    </source>
</evidence>
<feature type="region of interest" description="Disordered" evidence="1">
    <location>
        <begin position="29"/>
        <end position="76"/>
    </location>
</feature>
<dbReference type="InterPro" id="IPR038696">
    <property type="entry name" value="IalB_sf"/>
</dbReference>
<evidence type="ECO:0000256" key="1">
    <source>
        <dbReference type="SAM" id="MobiDB-lite"/>
    </source>
</evidence>
<sequence>MSLTKTLASCAAAVAIALAAPTGIPTASAQEGGLETQLDQQQGGGLETQQNQGQGQGFGQGQGQAQGQGQGQQPNIESTSYEDWVVQCRVQPNGPNGPCRMGQGVRNSQNQQEIMQVIVARTPQQGPIVNFIVPLGVNLQAPLTVAVDGNQLGQADYVSCVQRGCVARMQVSDGMLSAMKQGRRLQVTLTGQRGNTRTVPASLLGFTDAYNALTS</sequence>
<accession>A0ABS1DBZ6</accession>
<evidence type="ECO:0000313" key="4">
    <source>
        <dbReference type="Proteomes" id="UP001296873"/>
    </source>
</evidence>
<comment type="caution">
    <text evidence="3">The sequence shown here is derived from an EMBL/GenBank/DDBJ whole genome shotgun (WGS) entry which is preliminary data.</text>
</comment>
<dbReference type="RefSeq" id="WP_200340146.1">
    <property type="nucleotide sequence ID" value="NZ_NRRL01000015.1"/>
</dbReference>
<feature type="compositionally biased region" description="Low complexity" evidence="1">
    <location>
        <begin position="30"/>
        <end position="53"/>
    </location>
</feature>
<gene>
    <name evidence="3" type="ORF">CKO28_08000</name>
</gene>
<dbReference type="Proteomes" id="UP001296873">
    <property type="component" value="Unassembled WGS sequence"/>
</dbReference>
<keyword evidence="4" id="KW-1185">Reference proteome</keyword>
<keyword evidence="2" id="KW-0732">Signal</keyword>
<protein>
    <recommendedName>
        <fullName evidence="5">Invasion-associated locus B family protein</fullName>
    </recommendedName>
</protein>
<feature type="chain" id="PRO_5046345446" description="Invasion-associated locus B family protein" evidence="2">
    <location>
        <begin position="30"/>
        <end position="215"/>
    </location>
</feature>
<dbReference type="Pfam" id="PF06776">
    <property type="entry name" value="IalB"/>
    <property type="match status" value="1"/>
</dbReference>
<reference evidence="3 4" key="1">
    <citation type="journal article" date="2020" name="Microorganisms">
        <title>Osmotic Adaptation and Compatible Solute Biosynthesis of Phototrophic Bacteria as Revealed from Genome Analyses.</title>
        <authorList>
            <person name="Imhoff J.F."/>
            <person name="Rahn T."/>
            <person name="Kunzel S."/>
            <person name="Keller A."/>
            <person name="Neulinger S.C."/>
        </authorList>
    </citation>
    <scope>NUCLEOTIDE SEQUENCE [LARGE SCALE GENOMIC DNA]</scope>
    <source>
        <strain evidence="3 4">DSM 9895</strain>
    </source>
</reference>